<protein>
    <submittedName>
        <fullName evidence="2">Uncharacterized protein</fullName>
    </submittedName>
</protein>
<evidence type="ECO:0000256" key="1">
    <source>
        <dbReference type="SAM" id="MobiDB-lite"/>
    </source>
</evidence>
<proteinExistence type="predicted"/>
<gene>
    <name evidence="2" type="ORF">E2562_017307</name>
</gene>
<comment type="caution">
    <text evidence="2">The sequence shown here is derived from an EMBL/GenBank/DDBJ whole genome shotgun (WGS) entry which is preliminary data.</text>
</comment>
<dbReference type="EMBL" id="SPHZ02000003">
    <property type="protein sequence ID" value="KAF0925750.1"/>
    <property type="molecule type" value="Genomic_DNA"/>
</dbReference>
<accession>A0A6G1EM94</accession>
<feature type="compositionally biased region" description="Basic residues" evidence="1">
    <location>
        <begin position="84"/>
        <end position="100"/>
    </location>
</feature>
<evidence type="ECO:0000313" key="2">
    <source>
        <dbReference type="EMBL" id="KAF0925750.1"/>
    </source>
</evidence>
<reference evidence="2 3" key="1">
    <citation type="submission" date="2019-11" db="EMBL/GenBank/DDBJ databases">
        <title>Whole genome sequence of Oryza granulata.</title>
        <authorList>
            <person name="Li W."/>
        </authorList>
    </citation>
    <scope>NUCLEOTIDE SEQUENCE [LARGE SCALE GENOMIC DNA]</scope>
    <source>
        <strain evidence="3">cv. Menghai</strain>
        <tissue evidence="2">Leaf</tissue>
    </source>
</reference>
<name>A0A6G1EM94_9ORYZ</name>
<dbReference type="AlphaFoldDB" id="A0A6G1EM94"/>
<keyword evidence="3" id="KW-1185">Reference proteome</keyword>
<dbReference type="Proteomes" id="UP000479710">
    <property type="component" value="Unassembled WGS sequence"/>
</dbReference>
<sequence length="106" mass="11440">MDDPSRRAPGTTWRRRAPLAVALRTAMPPGAVGRLAVSPHRAPPATTPQNAVPLGATSHRAGSCDSEHRASGRCRMPRAAINHRIARRQRPPTVKGHRATGHPWPT</sequence>
<feature type="region of interest" description="Disordered" evidence="1">
    <location>
        <begin position="33"/>
        <end position="106"/>
    </location>
</feature>
<organism evidence="2 3">
    <name type="scientific">Oryza meyeriana var. granulata</name>
    <dbReference type="NCBI Taxonomy" id="110450"/>
    <lineage>
        <taxon>Eukaryota</taxon>
        <taxon>Viridiplantae</taxon>
        <taxon>Streptophyta</taxon>
        <taxon>Embryophyta</taxon>
        <taxon>Tracheophyta</taxon>
        <taxon>Spermatophyta</taxon>
        <taxon>Magnoliopsida</taxon>
        <taxon>Liliopsida</taxon>
        <taxon>Poales</taxon>
        <taxon>Poaceae</taxon>
        <taxon>BOP clade</taxon>
        <taxon>Oryzoideae</taxon>
        <taxon>Oryzeae</taxon>
        <taxon>Oryzinae</taxon>
        <taxon>Oryza</taxon>
        <taxon>Oryza meyeriana</taxon>
    </lineage>
</organism>
<evidence type="ECO:0000313" key="3">
    <source>
        <dbReference type="Proteomes" id="UP000479710"/>
    </source>
</evidence>